<evidence type="ECO:0000256" key="5">
    <source>
        <dbReference type="ARBA" id="ARBA00022967"/>
    </source>
</evidence>
<dbReference type="PROSITE" id="PS00211">
    <property type="entry name" value="ABC_TRANSPORTER_1"/>
    <property type="match status" value="1"/>
</dbReference>
<dbReference type="Proteomes" id="UP000626844">
    <property type="component" value="Unassembled WGS sequence"/>
</dbReference>
<keyword evidence="8" id="KW-1185">Reference proteome</keyword>
<keyword evidence="4 7" id="KW-0067">ATP-binding</keyword>
<comment type="similarity">
    <text evidence="1">Belongs to the ABC transporter superfamily.</text>
</comment>
<dbReference type="InterPro" id="IPR027417">
    <property type="entry name" value="P-loop_NTPase"/>
</dbReference>
<dbReference type="Pfam" id="PF00005">
    <property type="entry name" value="ABC_tran"/>
    <property type="match status" value="1"/>
</dbReference>
<dbReference type="CDD" id="cd03220">
    <property type="entry name" value="ABC_KpsT_Wzt"/>
    <property type="match status" value="1"/>
</dbReference>
<dbReference type="InterPro" id="IPR003439">
    <property type="entry name" value="ABC_transporter-like_ATP-bd"/>
</dbReference>
<comment type="caution">
    <text evidence="7">The sequence shown here is derived from an EMBL/GenBank/DDBJ whole genome shotgun (WGS) entry which is preliminary data.</text>
</comment>
<evidence type="ECO:0000313" key="8">
    <source>
        <dbReference type="Proteomes" id="UP000626844"/>
    </source>
</evidence>
<dbReference type="PANTHER" id="PTHR46743:SF2">
    <property type="entry name" value="TEICHOIC ACIDS EXPORT ATP-BINDING PROTEIN TAGH"/>
    <property type="match status" value="1"/>
</dbReference>
<sequence>MGKYIIEAEDINLKYTFIQSLNFRNSMFSNFKKQNKEKRGKTVHALKDLNFKIEHGKTVGLIGGNGAGKSTLLRMFAKVYEPDSGSLTINTDSVSLLALGAGFQNDLPGIDNIFLNGILLGLTKAQVEEKIDEIIEFAELGEFIDAPLRTYSSGMRTKLAFSIASHIEPELLLIDEVFSVGDARFKKKSDKKIRSLINNKRTVIMVSHSLGVIEDLCDQVIWLDKGVIMEIGETKEIIKKYNEFMK</sequence>
<dbReference type="InterPro" id="IPR003593">
    <property type="entry name" value="AAA+_ATPase"/>
</dbReference>
<dbReference type="RefSeq" id="WP_191161754.1">
    <property type="nucleotide sequence ID" value="NZ_JACXAI010000041.1"/>
</dbReference>
<dbReference type="SMART" id="SM00382">
    <property type="entry name" value="AAA"/>
    <property type="match status" value="1"/>
</dbReference>
<dbReference type="AlphaFoldDB" id="A0A926NLW4"/>
<dbReference type="SUPFAM" id="SSF52540">
    <property type="entry name" value="P-loop containing nucleoside triphosphate hydrolases"/>
    <property type="match status" value="1"/>
</dbReference>
<protein>
    <submittedName>
        <fullName evidence="7">ABC transporter ATP-binding protein</fullName>
    </submittedName>
</protein>
<dbReference type="GO" id="GO:0016887">
    <property type="term" value="F:ATP hydrolysis activity"/>
    <property type="evidence" value="ECO:0007669"/>
    <property type="project" value="InterPro"/>
</dbReference>
<organism evidence="7 8">
    <name type="scientific">Metabacillus arenae</name>
    <dbReference type="NCBI Taxonomy" id="2771434"/>
    <lineage>
        <taxon>Bacteria</taxon>
        <taxon>Bacillati</taxon>
        <taxon>Bacillota</taxon>
        <taxon>Bacilli</taxon>
        <taxon>Bacillales</taxon>
        <taxon>Bacillaceae</taxon>
        <taxon>Metabacillus</taxon>
    </lineage>
</organism>
<feature type="domain" description="ABC transporter" evidence="6">
    <location>
        <begin position="31"/>
        <end position="245"/>
    </location>
</feature>
<dbReference type="InterPro" id="IPR015860">
    <property type="entry name" value="ABC_transpr_TagH-like"/>
</dbReference>
<dbReference type="PANTHER" id="PTHR46743">
    <property type="entry name" value="TEICHOIC ACIDS EXPORT ATP-BINDING PROTEIN TAGH"/>
    <property type="match status" value="1"/>
</dbReference>
<dbReference type="GO" id="GO:0140359">
    <property type="term" value="F:ABC-type transporter activity"/>
    <property type="evidence" value="ECO:0007669"/>
    <property type="project" value="InterPro"/>
</dbReference>
<dbReference type="GO" id="GO:0005524">
    <property type="term" value="F:ATP binding"/>
    <property type="evidence" value="ECO:0007669"/>
    <property type="project" value="UniProtKB-KW"/>
</dbReference>
<evidence type="ECO:0000313" key="7">
    <source>
        <dbReference type="EMBL" id="MBD1383008.1"/>
    </source>
</evidence>
<dbReference type="EMBL" id="JACXAI010000041">
    <property type="protein sequence ID" value="MBD1383008.1"/>
    <property type="molecule type" value="Genomic_DNA"/>
</dbReference>
<keyword evidence="3" id="KW-0547">Nucleotide-binding</keyword>
<gene>
    <name evidence="7" type="ORF">IC621_22665</name>
</gene>
<accession>A0A926NLW4</accession>
<dbReference type="InterPro" id="IPR050683">
    <property type="entry name" value="Bact_Polysacc_Export_ATP-bd"/>
</dbReference>
<proteinExistence type="inferred from homology"/>
<dbReference type="GO" id="GO:0016020">
    <property type="term" value="C:membrane"/>
    <property type="evidence" value="ECO:0007669"/>
    <property type="project" value="InterPro"/>
</dbReference>
<keyword evidence="2" id="KW-0813">Transport</keyword>
<evidence type="ECO:0000256" key="2">
    <source>
        <dbReference type="ARBA" id="ARBA00022448"/>
    </source>
</evidence>
<dbReference type="PROSITE" id="PS50893">
    <property type="entry name" value="ABC_TRANSPORTER_2"/>
    <property type="match status" value="1"/>
</dbReference>
<dbReference type="InterPro" id="IPR017871">
    <property type="entry name" value="ABC_transporter-like_CS"/>
</dbReference>
<evidence type="ECO:0000256" key="1">
    <source>
        <dbReference type="ARBA" id="ARBA00005417"/>
    </source>
</evidence>
<evidence type="ECO:0000259" key="6">
    <source>
        <dbReference type="PROSITE" id="PS50893"/>
    </source>
</evidence>
<evidence type="ECO:0000256" key="3">
    <source>
        <dbReference type="ARBA" id="ARBA00022741"/>
    </source>
</evidence>
<evidence type="ECO:0000256" key="4">
    <source>
        <dbReference type="ARBA" id="ARBA00022840"/>
    </source>
</evidence>
<dbReference type="Gene3D" id="3.40.50.300">
    <property type="entry name" value="P-loop containing nucleotide triphosphate hydrolases"/>
    <property type="match status" value="1"/>
</dbReference>
<reference evidence="7" key="1">
    <citation type="submission" date="2020-09" db="EMBL/GenBank/DDBJ databases">
        <title>A novel bacterium of genus Bacillus, isolated from South China Sea.</title>
        <authorList>
            <person name="Huang H."/>
            <person name="Mo K."/>
            <person name="Hu Y."/>
        </authorList>
    </citation>
    <scope>NUCLEOTIDE SEQUENCE</scope>
    <source>
        <strain evidence="7">IB182487</strain>
    </source>
</reference>
<keyword evidence="5" id="KW-1278">Translocase</keyword>
<name>A0A926NLW4_9BACI</name>